<evidence type="ECO:0000256" key="7">
    <source>
        <dbReference type="ARBA" id="ARBA00023136"/>
    </source>
</evidence>
<evidence type="ECO:0000313" key="9">
    <source>
        <dbReference type="EMBL" id="CAD7238200.1"/>
    </source>
</evidence>
<dbReference type="InterPro" id="IPR051258">
    <property type="entry name" value="Diverse_Substrate_Transporter"/>
</dbReference>
<dbReference type="EMBL" id="OB697784">
    <property type="protein sequence ID" value="CAD7238200.1"/>
    <property type="molecule type" value="Genomic_DNA"/>
</dbReference>
<dbReference type="SUPFAM" id="SSF103481">
    <property type="entry name" value="Multidrug resistance efflux transporter EmrE"/>
    <property type="match status" value="2"/>
</dbReference>
<keyword evidence="3" id="KW-0813">Transport</keyword>
<evidence type="ECO:0000256" key="2">
    <source>
        <dbReference type="ARBA" id="ARBA00007362"/>
    </source>
</evidence>
<organism evidence="9">
    <name type="scientific">Cyprideis torosa</name>
    <dbReference type="NCBI Taxonomy" id="163714"/>
    <lineage>
        <taxon>Eukaryota</taxon>
        <taxon>Metazoa</taxon>
        <taxon>Ecdysozoa</taxon>
        <taxon>Arthropoda</taxon>
        <taxon>Crustacea</taxon>
        <taxon>Oligostraca</taxon>
        <taxon>Ostracoda</taxon>
        <taxon>Podocopa</taxon>
        <taxon>Podocopida</taxon>
        <taxon>Cytherocopina</taxon>
        <taxon>Cytheroidea</taxon>
        <taxon>Cytherideidae</taxon>
        <taxon>Cyprideis</taxon>
    </lineage>
</organism>
<comment type="similarity">
    <text evidence="2">Belongs to the EamA transporter family.</text>
</comment>
<reference evidence="9" key="1">
    <citation type="submission" date="2020-11" db="EMBL/GenBank/DDBJ databases">
        <authorList>
            <person name="Tran Van P."/>
        </authorList>
    </citation>
    <scope>NUCLEOTIDE SEQUENCE</scope>
</reference>
<dbReference type="OrthoDB" id="64403at2759"/>
<proteinExistence type="inferred from homology"/>
<dbReference type="NCBIfam" id="TIGR00688">
    <property type="entry name" value="rarD"/>
    <property type="match status" value="1"/>
</dbReference>
<feature type="domain" description="EamA" evidence="8">
    <location>
        <begin position="14"/>
        <end position="97"/>
    </location>
</feature>
<evidence type="ECO:0000259" key="8">
    <source>
        <dbReference type="Pfam" id="PF00892"/>
    </source>
</evidence>
<dbReference type="AlphaFoldDB" id="A0A7R8WUB7"/>
<dbReference type="GO" id="GO:0005886">
    <property type="term" value="C:plasma membrane"/>
    <property type="evidence" value="ECO:0007669"/>
    <property type="project" value="UniProtKB-SubCell"/>
</dbReference>
<accession>A0A7R8WUB7</accession>
<keyword evidence="4" id="KW-1003">Cell membrane</keyword>
<sequence>MVIFLGLVSLQGRISLMRGALGTSRAIAATIFASLMISANWFLFIFSVQIGRVTETSLGYYIFPLLAVVLGVLVFKERLSKVQWLAVMLAAIGVSVLGTGQASVPWISLILALTFGLYGLVKKRLSVGPVISVTAEVVVLSPLAIGWLCYLHYNGNGVFGQDLRTSALLAFSGLLTAVPLILFSRAAQKVRLATVGLLQYINPTLQFICATVIFKEPFGTVQAITFGCIWVALAIYSASSLYQDKARRKRAMTSVAEVPD</sequence>
<dbReference type="PANTHER" id="PTHR42920:SF5">
    <property type="entry name" value="EAMA DOMAIN-CONTAINING PROTEIN"/>
    <property type="match status" value="1"/>
</dbReference>
<dbReference type="InterPro" id="IPR037185">
    <property type="entry name" value="EmrE-like"/>
</dbReference>
<evidence type="ECO:0000256" key="5">
    <source>
        <dbReference type="ARBA" id="ARBA00022692"/>
    </source>
</evidence>
<evidence type="ECO:0000256" key="6">
    <source>
        <dbReference type="ARBA" id="ARBA00022989"/>
    </source>
</evidence>
<dbReference type="InterPro" id="IPR004626">
    <property type="entry name" value="RarD"/>
</dbReference>
<evidence type="ECO:0000256" key="4">
    <source>
        <dbReference type="ARBA" id="ARBA00022475"/>
    </source>
</evidence>
<evidence type="ECO:0000256" key="1">
    <source>
        <dbReference type="ARBA" id="ARBA00004651"/>
    </source>
</evidence>
<name>A0A7R8WUB7_9CRUS</name>
<comment type="subcellular location">
    <subcellularLocation>
        <location evidence="1">Cell membrane</location>
        <topology evidence="1">Multi-pass membrane protein</topology>
    </subcellularLocation>
</comment>
<keyword evidence="6" id="KW-1133">Transmembrane helix</keyword>
<protein>
    <recommendedName>
        <fullName evidence="8">EamA domain-containing protein</fullName>
    </recommendedName>
</protein>
<dbReference type="PANTHER" id="PTHR42920">
    <property type="entry name" value="OS03G0707200 PROTEIN-RELATED"/>
    <property type="match status" value="1"/>
</dbReference>
<evidence type="ECO:0000256" key="3">
    <source>
        <dbReference type="ARBA" id="ARBA00022448"/>
    </source>
</evidence>
<gene>
    <name evidence="9" type="ORF">CTOB1V02_LOCUS16015</name>
</gene>
<keyword evidence="5" id="KW-0812">Transmembrane</keyword>
<keyword evidence="7" id="KW-0472">Membrane</keyword>
<dbReference type="InterPro" id="IPR000620">
    <property type="entry name" value="EamA_dom"/>
</dbReference>
<dbReference type="Pfam" id="PF00892">
    <property type="entry name" value="EamA"/>
    <property type="match status" value="1"/>
</dbReference>